<dbReference type="Pfam" id="PF01557">
    <property type="entry name" value="FAA_hydrolase"/>
    <property type="match status" value="1"/>
</dbReference>
<sequence>MKFLRFTIEGEKKLGVLEDGAVKEISGDIFKAWGYTGETYSTEEIEWLVPLEPNQVIGIGANFAAELDDLPEKGPDMPVFFFKPNSSVIGPSDDIQIPGTIEEVKFESELAVVIGKEASGLKEEEVLDHIFGYTIGNDVTAPQYFHENGHWTLGKSFDTFTPLGPVVETEFDQEKAVIEAFHNGELKQKSPTNLMIVTIERMVSYLSHVMTLQPGDVILTGSPVGAEFLKEDDEIECRIDGIGSLKNSVRKAKQITPVS</sequence>
<dbReference type="Proteomes" id="UP000183557">
    <property type="component" value="Unassembled WGS sequence"/>
</dbReference>
<dbReference type="InterPro" id="IPR036663">
    <property type="entry name" value="Fumarylacetoacetase_C_sf"/>
</dbReference>
<dbReference type="OrthoDB" id="9805307at2"/>
<dbReference type="EMBL" id="FOSB01000004">
    <property type="protein sequence ID" value="SFJ78746.1"/>
    <property type="molecule type" value="Genomic_DNA"/>
</dbReference>
<evidence type="ECO:0000313" key="5">
    <source>
        <dbReference type="EMBL" id="SFJ78746.1"/>
    </source>
</evidence>
<dbReference type="InterPro" id="IPR011234">
    <property type="entry name" value="Fumarylacetoacetase-like_C"/>
</dbReference>
<dbReference type="RefSeq" id="WP_075036175.1">
    <property type="nucleotide sequence ID" value="NZ_FOSB01000004.1"/>
</dbReference>
<gene>
    <name evidence="5" type="ORF">SAMN04487936_104198</name>
</gene>
<evidence type="ECO:0000259" key="3">
    <source>
        <dbReference type="Pfam" id="PF01557"/>
    </source>
</evidence>
<proteinExistence type="inferred from homology"/>
<evidence type="ECO:0000259" key="4">
    <source>
        <dbReference type="Pfam" id="PF10370"/>
    </source>
</evidence>
<keyword evidence="2" id="KW-0479">Metal-binding</keyword>
<feature type="domain" description="Rv2993c-like N-terminal" evidence="4">
    <location>
        <begin position="1"/>
        <end position="50"/>
    </location>
</feature>
<dbReference type="Gene3D" id="3.90.850.10">
    <property type="entry name" value="Fumarylacetoacetase-like, C-terminal domain"/>
    <property type="match status" value="1"/>
</dbReference>
<dbReference type="GO" id="GO:0046872">
    <property type="term" value="F:metal ion binding"/>
    <property type="evidence" value="ECO:0007669"/>
    <property type="project" value="UniProtKB-KW"/>
</dbReference>
<protein>
    <submittedName>
        <fullName evidence="5">2-keto-4-pentenoate hydratase/2-oxohepta-3-ene-1,7-dioic acid hydratase (Catechol pathway)</fullName>
    </submittedName>
</protein>
<accession>A0A1I3UA66</accession>
<dbReference type="AlphaFoldDB" id="A0A1I3UA66"/>
<keyword evidence="6" id="KW-1185">Reference proteome</keyword>
<feature type="domain" description="Fumarylacetoacetase-like C-terminal" evidence="3">
    <location>
        <begin position="56"/>
        <end position="250"/>
    </location>
</feature>
<dbReference type="SUPFAM" id="SSF56529">
    <property type="entry name" value="FAH"/>
    <property type="match status" value="1"/>
</dbReference>
<dbReference type="PANTHER" id="PTHR11820">
    <property type="entry name" value="ACYLPYRUVASE"/>
    <property type="match status" value="1"/>
</dbReference>
<dbReference type="PANTHER" id="PTHR11820:SF7">
    <property type="entry name" value="ACYLPYRUVASE FAHD1, MITOCHONDRIAL"/>
    <property type="match status" value="1"/>
</dbReference>
<evidence type="ECO:0000256" key="1">
    <source>
        <dbReference type="ARBA" id="ARBA00010211"/>
    </source>
</evidence>
<dbReference type="GO" id="GO:0018773">
    <property type="term" value="F:acetylpyruvate hydrolase activity"/>
    <property type="evidence" value="ECO:0007669"/>
    <property type="project" value="TreeGrafter"/>
</dbReference>
<comment type="similarity">
    <text evidence="1">Belongs to the FAH family.</text>
</comment>
<name>A0A1I3UA66_HALDA</name>
<organism evidence="5 6">
    <name type="scientific">Halobacillus dabanensis</name>
    <dbReference type="NCBI Taxonomy" id="240302"/>
    <lineage>
        <taxon>Bacteria</taxon>
        <taxon>Bacillati</taxon>
        <taxon>Bacillota</taxon>
        <taxon>Bacilli</taxon>
        <taxon>Bacillales</taxon>
        <taxon>Bacillaceae</taxon>
        <taxon>Halobacillus</taxon>
    </lineage>
</organism>
<reference evidence="6" key="1">
    <citation type="submission" date="2016-10" db="EMBL/GenBank/DDBJ databases">
        <authorList>
            <person name="Varghese N."/>
            <person name="Submissions S."/>
        </authorList>
    </citation>
    <scope>NUCLEOTIDE SEQUENCE [LARGE SCALE GENOMIC DNA]</scope>
    <source>
        <strain evidence="6">CGMCC 1.3704</strain>
    </source>
</reference>
<evidence type="ECO:0000256" key="2">
    <source>
        <dbReference type="ARBA" id="ARBA00022723"/>
    </source>
</evidence>
<dbReference type="Pfam" id="PF10370">
    <property type="entry name" value="Rv2993c-like_N"/>
    <property type="match status" value="1"/>
</dbReference>
<evidence type="ECO:0000313" key="6">
    <source>
        <dbReference type="Proteomes" id="UP000183557"/>
    </source>
</evidence>
<dbReference type="InterPro" id="IPR018833">
    <property type="entry name" value="Rv2993c-like_N"/>
</dbReference>